<evidence type="ECO:0000313" key="3">
    <source>
        <dbReference type="Proteomes" id="UP000006038"/>
    </source>
</evidence>
<dbReference type="Gramene" id="OB11G13480.1">
    <property type="protein sequence ID" value="OB11G13480.1"/>
    <property type="gene ID" value="OB11G13480"/>
</dbReference>
<protein>
    <recommendedName>
        <fullName evidence="4">DUF4219 domain-containing protein</fullName>
    </recommendedName>
</protein>
<feature type="region of interest" description="Disordered" evidence="1">
    <location>
        <begin position="196"/>
        <end position="218"/>
    </location>
</feature>
<proteinExistence type="predicted"/>
<dbReference type="PANTHER" id="PTHR35317:SF38">
    <property type="entry name" value="RNA-DIRECTED DNA POLYMERASE"/>
    <property type="match status" value="1"/>
</dbReference>
<dbReference type="AlphaFoldDB" id="J3N6B2"/>
<evidence type="ECO:0000256" key="1">
    <source>
        <dbReference type="SAM" id="MobiDB-lite"/>
    </source>
</evidence>
<reference evidence="2" key="1">
    <citation type="journal article" date="2013" name="Nat. Commun.">
        <title>Whole-genome sequencing of Oryza brachyantha reveals mechanisms underlying Oryza genome evolution.</title>
        <authorList>
            <person name="Chen J."/>
            <person name="Huang Q."/>
            <person name="Gao D."/>
            <person name="Wang J."/>
            <person name="Lang Y."/>
            <person name="Liu T."/>
            <person name="Li B."/>
            <person name="Bai Z."/>
            <person name="Luis Goicoechea J."/>
            <person name="Liang C."/>
            <person name="Chen C."/>
            <person name="Zhang W."/>
            <person name="Sun S."/>
            <person name="Liao Y."/>
            <person name="Zhang X."/>
            <person name="Yang L."/>
            <person name="Song C."/>
            <person name="Wang M."/>
            <person name="Shi J."/>
            <person name="Liu G."/>
            <person name="Liu J."/>
            <person name="Zhou H."/>
            <person name="Zhou W."/>
            <person name="Yu Q."/>
            <person name="An N."/>
            <person name="Chen Y."/>
            <person name="Cai Q."/>
            <person name="Wang B."/>
            <person name="Liu B."/>
            <person name="Min J."/>
            <person name="Huang Y."/>
            <person name="Wu H."/>
            <person name="Li Z."/>
            <person name="Zhang Y."/>
            <person name="Yin Y."/>
            <person name="Song W."/>
            <person name="Jiang J."/>
            <person name="Jackson S.A."/>
            <person name="Wing R.A."/>
            <person name="Wang J."/>
            <person name="Chen M."/>
        </authorList>
    </citation>
    <scope>NUCLEOTIDE SEQUENCE [LARGE SCALE GENOMIC DNA]</scope>
    <source>
        <strain evidence="2">cv. IRGC 101232</strain>
    </source>
</reference>
<keyword evidence="3" id="KW-1185">Reference proteome</keyword>
<dbReference type="Pfam" id="PF14223">
    <property type="entry name" value="Retrotran_gag_2"/>
    <property type="match status" value="1"/>
</dbReference>
<dbReference type="eggNOG" id="KOG0017">
    <property type="taxonomic scope" value="Eukaryota"/>
</dbReference>
<dbReference type="HOGENOM" id="CLU_021137_2_0_1"/>
<sequence>MLSEGDYKLWAAKMKIFMRAQGVWAAVEGDEAVDERRDQMALAAIVQAVLEAMVLAIAEKEMASEAWEALKEMHIEEDRVRKANVQTLKREFERMYMGDAETIVVNKICALGGKVEETTVVEKFLHTVPDKFQHIVSLIEQWGDVMKMTMAEAIGRLKAYEALMAGWCRDKEGEQLLLATCDEPRLTRAEWEAKVAEEKRSEGGSDNDGIGGDKKKHRGKFDKTKVHCYKYQEYGYFADECREAKMEKALLVTTNVDHESMLL</sequence>
<accession>J3N6B2</accession>
<reference evidence="2" key="2">
    <citation type="submission" date="2013-04" db="UniProtKB">
        <authorList>
            <consortium name="EnsemblPlants"/>
        </authorList>
    </citation>
    <scope>IDENTIFICATION</scope>
</reference>
<dbReference type="Proteomes" id="UP000006038">
    <property type="component" value="Chromosome 11"/>
</dbReference>
<dbReference type="EnsemblPlants" id="OB11G13480.1">
    <property type="protein sequence ID" value="OB11G13480.1"/>
    <property type="gene ID" value="OB11G13480"/>
</dbReference>
<dbReference type="OMA" id="REFERMY"/>
<organism evidence="2">
    <name type="scientific">Oryza brachyantha</name>
    <name type="common">malo sina</name>
    <dbReference type="NCBI Taxonomy" id="4533"/>
    <lineage>
        <taxon>Eukaryota</taxon>
        <taxon>Viridiplantae</taxon>
        <taxon>Streptophyta</taxon>
        <taxon>Embryophyta</taxon>
        <taxon>Tracheophyta</taxon>
        <taxon>Spermatophyta</taxon>
        <taxon>Magnoliopsida</taxon>
        <taxon>Liliopsida</taxon>
        <taxon>Poales</taxon>
        <taxon>Poaceae</taxon>
        <taxon>BOP clade</taxon>
        <taxon>Oryzoideae</taxon>
        <taxon>Oryzeae</taxon>
        <taxon>Oryzinae</taxon>
        <taxon>Oryza</taxon>
    </lineage>
</organism>
<evidence type="ECO:0000313" key="2">
    <source>
        <dbReference type="EnsemblPlants" id="OB11G13480.1"/>
    </source>
</evidence>
<evidence type="ECO:0008006" key="4">
    <source>
        <dbReference type="Google" id="ProtNLM"/>
    </source>
</evidence>
<dbReference type="PANTHER" id="PTHR35317">
    <property type="entry name" value="OS04G0629600 PROTEIN"/>
    <property type="match status" value="1"/>
</dbReference>
<name>J3N6B2_ORYBR</name>